<evidence type="ECO:0000256" key="1">
    <source>
        <dbReference type="SAM" id="MobiDB-lite"/>
    </source>
</evidence>
<dbReference type="Pfam" id="PF21205">
    <property type="entry name" value="Rep3_C"/>
    <property type="match status" value="1"/>
</dbReference>
<feature type="compositionally biased region" description="Basic and acidic residues" evidence="1">
    <location>
        <begin position="359"/>
        <end position="369"/>
    </location>
</feature>
<name>A0A845GJ40_9BURK</name>
<evidence type="ECO:0000313" key="2">
    <source>
        <dbReference type="EMBL" id="MYM92757.1"/>
    </source>
</evidence>
<evidence type="ECO:0000313" key="3">
    <source>
        <dbReference type="Proteomes" id="UP000447355"/>
    </source>
</evidence>
<protein>
    <submittedName>
        <fullName evidence="2">RepB family plasmid replication initiator protein</fullName>
    </submittedName>
</protein>
<sequence>MDDGQQLALLLFENLAPQGKSVTEAPTSLGFQRSNAFVRIVDLSLAARRLLDVAYFIVATDPEIQKIYRVDAGLFKWLLSTTTENRAHLKKLIREAQRGAIEINGPDIIDADTGEDHSKDWGSVPLMGPAFLAGGEFVFELAERLQIAIKNPKHSHFLSMRYVFKSIFSKILYDQLQPFIEEGITPWFDLETLRVWLQCEKKTYNVFKYFRSKALDVAIDEINEVAKLGLELITQNVPGSKKIGQVRFKWDTSKKATEQNVEFIVLRKTYETLKSEFALNGSEIEEIIKNRDIFTDERINSAMEYTRHQVKAGKVKLRAGGYFMKALREDFRLGSLDKEIHERNAAAIAQGKQGTANKTAREQKSDQETTAKQLKQAALGWDAFELLEDDNKAAIVREYCSQQTSEFLARRLDIEPSELPNHLTNPIVHTSFGSFVALKVQKANKAAKGDSSMNLFEKKIPKA</sequence>
<dbReference type="SUPFAM" id="SSF46785">
    <property type="entry name" value="Winged helix' DNA-binding domain"/>
    <property type="match status" value="1"/>
</dbReference>
<dbReference type="AlphaFoldDB" id="A0A845GJ40"/>
<gene>
    <name evidence="2" type="ORF">GTP90_02645</name>
</gene>
<dbReference type="InterPro" id="IPR036390">
    <property type="entry name" value="WH_DNA-bd_sf"/>
</dbReference>
<comment type="caution">
    <text evidence="2">The sequence shown here is derived from an EMBL/GenBank/DDBJ whole genome shotgun (WGS) entry which is preliminary data.</text>
</comment>
<reference evidence="2" key="1">
    <citation type="submission" date="2019-12" db="EMBL/GenBank/DDBJ databases">
        <title>Novel species isolated from a subtropical stream in China.</title>
        <authorList>
            <person name="Lu H."/>
        </authorList>
    </citation>
    <scope>NUCLEOTIDE SEQUENCE [LARGE SCALE GENOMIC DNA]</scope>
    <source>
        <strain evidence="2">FT81W</strain>
    </source>
</reference>
<proteinExistence type="predicted"/>
<dbReference type="RefSeq" id="WP_161082015.1">
    <property type="nucleotide sequence ID" value="NZ_WWCX01000001.1"/>
</dbReference>
<accession>A0A845GJ40</accession>
<dbReference type="Gene3D" id="1.10.10.10">
    <property type="entry name" value="Winged helix-like DNA-binding domain superfamily/Winged helix DNA-binding domain"/>
    <property type="match status" value="1"/>
</dbReference>
<feature type="region of interest" description="Disordered" evidence="1">
    <location>
        <begin position="349"/>
        <end position="369"/>
    </location>
</feature>
<dbReference type="InterPro" id="IPR036388">
    <property type="entry name" value="WH-like_DNA-bd_sf"/>
</dbReference>
<organism evidence="2 3">
    <name type="scientific">Duganella vulcania</name>
    <dbReference type="NCBI Taxonomy" id="2692166"/>
    <lineage>
        <taxon>Bacteria</taxon>
        <taxon>Pseudomonadati</taxon>
        <taxon>Pseudomonadota</taxon>
        <taxon>Betaproteobacteria</taxon>
        <taxon>Burkholderiales</taxon>
        <taxon>Oxalobacteraceae</taxon>
        <taxon>Telluria group</taxon>
        <taxon>Duganella</taxon>
    </lineage>
</organism>
<dbReference type="Proteomes" id="UP000447355">
    <property type="component" value="Unassembled WGS sequence"/>
</dbReference>
<dbReference type="EMBL" id="WWCX01000001">
    <property type="protein sequence ID" value="MYM92757.1"/>
    <property type="molecule type" value="Genomic_DNA"/>
</dbReference>